<evidence type="ECO:0000313" key="1">
    <source>
        <dbReference type="EMBL" id="EXJ13213.1"/>
    </source>
</evidence>
<organism evidence="1 2">
    <name type="scientific">Imhoffiella purpurea</name>
    <dbReference type="NCBI Taxonomy" id="1249627"/>
    <lineage>
        <taxon>Bacteria</taxon>
        <taxon>Pseudomonadati</taxon>
        <taxon>Pseudomonadota</taxon>
        <taxon>Gammaproteobacteria</taxon>
        <taxon>Chromatiales</taxon>
        <taxon>Chromatiaceae</taxon>
        <taxon>Imhoffiella</taxon>
    </lineage>
</organism>
<accession>W9V156</accession>
<proteinExistence type="predicted"/>
<gene>
    <name evidence="1" type="ORF">D779_3960</name>
</gene>
<protein>
    <recommendedName>
        <fullName evidence="3">HEPN domain-containing protein</fullName>
    </recommendedName>
</protein>
<keyword evidence="2" id="KW-1185">Reference proteome</keyword>
<evidence type="ECO:0008006" key="3">
    <source>
        <dbReference type="Google" id="ProtNLM"/>
    </source>
</evidence>
<dbReference type="EMBL" id="AONC01000079">
    <property type="protein sequence ID" value="EXJ13213.1"/>
    <property type="molecule type" value="Genomic_DNA"/>
</dbReference>
<comment type="caution">
    <text evidence="1">The sequence shown here is derived from an EMBL/GenBank/DDBJ whole genome shotgun (WGS) entry which is preliminary data.</text>
</comment>
<dbReference type="Proteomes" id="UP000019460">
    <property type="component" value="Unassembled WGS sequence"/>
</dbReference>
<dbReference type="AlphaFoldDB" id="W9V156"/>
<evidence type="ECO:0000313" key="2">
    <source>
        <dbReference type="Proteomes" id="UP000019460"/>
    </source>
</evidence>
<dbReference type="RefSeq" id="WP_043757757.1">
    <property type="nucleotide sequence ID" value="NZ_AONC01000079.1"/>
</dbReference>
<dbReference type="OrthoDB" id="7305014at2"/>
<name>W9V156_9GAMM</name>
<reference evidence="1 2" key="1">
    <citation type="submission" date="2012-11" db="EMBL/GenBank/DDBJ databases">
        <title>Genome assembly of Thiorhodococcus sp. AK35.</title>
        <authorList>
            <person name="Nupur N."/>
            <person name="Khatri I."/>
            <person name="Subramanian S."/>
            <person name="Pinnaka A."/>
        </authorList>
    </citation>
    <scope>NUCLEOTIDE SEQUENCE [LARGE SCALE GENOMIC DNA]</scope>
    <source>
        <strain evidence="1 2">AK35</strain>
    </source>
</reference>
<dbReference type="STRING" id="1249627.D779_3960"/>
<dbReference type="eggNOG" id="ENOG5033FZ1">
    <property type="taxonomic scope" value="Bacteria"/>
</dbReference>
<sequence>MAYDVHLEQSATRHYQDGKLLMDNRRLDAAGYHFGFAAECAIKHLMREAGVMTDDPAIWAHFPGLRVLALQSISGRMAGPLRTLLERENFMQLWDVRMRYAPNGSIEADKVERWRGDADAAIGCLYRL</sequence>